<sequence>MQIFEIDGINFDKEDSILEIKETSSESFYTNKPLSEVWQYVNKNPKNWFCKYSEYDV</sequence>
<proteinExistence type="predicted"/>
<reference evidence="1" key="1">
    <citation type="submission" date="2021-06" db="EMBL/GenBank/DDBJ databases">
        <authorList>
            <person name="Kallberg Y."/>
            <person name="Tangrot J."/>
            <person name="Rosling A."/>
        </authorList>
    </citation>
    <scope>NUCLEOTIDE SEQUENCE</scope>
    <source>
        <strain evidence="1">28 12/20/2015</strain>
    </source>
</reference>
<dbReference type="Proteomes" id="UP000789366">
    <property type="component" value="Unassembled WGS sequence"/>
</dbReference>
<protein>
    <submittedName>
        <fullName evidence="1">16645_t:CDS:1</fullName>
    </submittedName>
</protein>
<comment type="caution">
    <text evidence="1">The sequence shown here is derived from an EMBL/GenBank/DDBJ whole genome shotgun (WGS) entry which is preliminary data.</text>
</comment>
<accession>A0ACA9L7U7</accession>
<name>A0ACA9L7U7_9GLOM</name>
<organism evidence="1 2">
    <name type="scientific">Cetraspora pellucida</name>
    <dbReference type="NCBI Taxonomy" id="1433469"/>
    <lineage>
        <taxon>Eukaryota</taxon>
        <taxon>Fungi</taxon>
        <taxon>Fungi incertae sedis</taxon>
        <taxon>Mucoromycota</taxon>
        <taxon>Glomeromycotina</taxon>
        <taxon>Glomeromycetes</taxon>
        <taxon>Diversisporales</taxon>
        <taxon>Gigasporaceae</taxon>
        <taxon>Cetraspora</taxon>
    </lineage>
</organism>
<gene>
    <name evidence="1" type="ORF">SPELUC_LOCUS3621</name>
</gene>
<feature type="non-terminal residue" evidence="1">
    <location>
        <position position="57"/>
    </location>
</feature>
<keyword evidence="2" id="KW-1185">Reference proteome</keyword>
<evidence type="ECO:0000313" key="1">
    <source>
        <dbReference type="EMBL" id="CAG8514265.1"/>
    </source>
</evidence>
<dbReference type="EMBL" id="CAJVPW010002849">
    <property type="protein sequence ID" value="CAG8514265.1"/>
    <property type="molecule type" value="Genomic_DNA"/>
</dbReference>
<evidence type="ECO:0000313" key="2">
    <source>
        <dbReference type="Proteomes" id="UP000789366"/>
    </source>
</evidence>